<dbReference type="HOGENOM" id="CLU_2649739_0_0_11"/>
<feature type="chain" id="PRO_5003035137" evidence="2">
    <location>
        <begin position="20"/>
        <end position="76"/>
    </location>
</feature>
<organism evidence="3 4">
    <name type="scientific">Kribbella flavida (strain DSM 17836 / JCM 10339 / NBRC 14399)</name>
    <dbReference type="NCBI Taxonomy" id="479435"/>
    <lineage>
        <taxon>Bacteria</taxon>
        <taxon>Bacillati</taxon>
        <taxon>Actinomycetota</taxon>
        <taxon>Actinomycetes</taxon>
        <taxon>Propionibacteriales</taxon>
        <taxon>Kribbellaceae</taxon>
        <taxon>Kribbella</taxon>
    </lineage>
</organism>
<dbReference type="Proteomes" id="UP000007967">
    <property type="component" value="Chromosome"/>
</dbReference>
<evidence type="ECO:0000313" key="3">
    <source>
        <dbReference type="EMBL" id="ADB35985.1"/>
    </source>
</evidence>
<dbReference type="AlphaFoldDB" id="D2Q3W3"/>
<keyword evidence="4" id="KW-1185">Reference proteome</keyword>
<dbReference type="KEGG" id="kfl:Kfla_6997"/>
<gene>
    <name evidence="3" type="ordered locus">Kfla_6997</name>
</gene>
<evidence type="ECO:0000256" key="1">
    <source>
        <dbReference type="SAM" id="MobiDB-lite"/>
    </source>
</evidence>
<feature type="signal peptide" evidence="2">
    <location>
        <begin position="1"/>
        <end position="19"/>
    </location>
</feature>
<feature type="region of interest" description="Disordered" evidence="1">
    <location>
        <begin position="18"/>
        <end position="76"/>
    </location>
</feature>
<name>D2Q3W3_KRIFD</name>
<evidence type="ECO:0000256" key="2">
    <source>
        <dbReference type="SAM" id="SignalP"/>
    </source>
</evidence>
<dbReference type="EMBL" id="CP001736">
    <property type="protein sequence ID" value="ADB35985.1"/>
    <property type="molecule type" value="Genomic_DNA"/>
</dbReference>
<dbReference type="OrthoDB" id="3831268at2"/>
<reference evidence="3 4" key="2">
    <citation type="journal article" date="2010" name="Stand. Genomic Sci.">
        <title>Complete genome sequence of Kribbella flavida type strain (IFO 14399).</title>
        <authorList>
            <person name="Pukall R."/>
            <person name="Lapidus A."/>
            <person name="Glavina Del Rio T."/>
            <person name="Copeland A."/>
            <person name="Tice H."/>
            <person name="Cheng J.-F."/>
            <person name="Lucas S."/>
            <person name="Chen F."/>
            <person name="Nolan M."/>
            <person name="LaButti K."/>
            <person name="Pati A."/>
            <person name="Ivanova N."/>
            <person name="Mavrommatis K."/>
            <person name="Mikhailova N."/>
            <person name="Pitluck S."/>
            <person name="Bruce D."/>
            <person name="Goodwin L."/>
            <person name="Land M."/>
            <person name="Hauser L."/>
            <person name="Chang Y.-J."/>
            <person name="Jeffries C.D."/>
            <person name="Chen A."/>
            <person name="Palaniappan K."/>
            <person name="Chain P."/>
            <person name="Rohde M."/>
            <person name="Goeker M."/>
            <person name="Bristow J."/>
            <person name="Eisen J.A."/>
            <person name="Markowitz V."/>
            <person name="Hugenholtz P."/>
            <person name="Kyrpides N.C."/>
            <person name="Klenk H.-P."/>
            <person name="Brettin T."/>
        </authorList>
    </citation>
    <scope>NUCLEOTIDE SEQUENCE [LARGE SCALE GENOMIC DNA]</scope>
    <source>
        <strain evidence="4">DSM 17836 / JCM 10339 / NBRC 14399</strain>
    </source>
</reference>
<dbReference type="RefSeq" id="WP_012924537.1">
    <property type="nucleotide sequence ID" value="NC_013729.1"/>
</dbReference>
<proteinExistence type="predicted"/>
<protein>
    <submittedName>
        <fullName evidence="3">Uncharacterized protein</fullName>
    </submittedName>
</protein>
<keyword evidence="2" id="KW-0732">Signal</keyword>
<sequence length="76" mass="7764">MLAGLVSAVLALAPASAGAAGLDNEPQPTNWPTVDKPTGSVSQSDPRPVSRPTVAKPEPGQGNDPRPLSWPAPDKQ</sequence>
<reference evidence="4" key="1">
    <citation type="submission" date="2009-09" db="EMBL/GenBank/DDBJ databases">
        <title>The complete genome of Kribbella flavida DSM 17836.</title>
        <authorList>
            <consortium name="US DOE Joint Genome Institute (JGI-PGF)"/>
            <person name="Lucas S."/>
            <person name="Copeland A."/>
            <person name="Lapidus A."/>
            <person name="Glavina del Rio T."/>
            <person name="Dalin E."/>
            <person name="Tice H."/>
            <person name="Bruce D."/>
            <person name="Goodwin L."/>
            <person name="Pitluck S."/>
            <person name="Kyrpides N."/>
            <person name="Mavromatis K."/>
            <person name="Ivanova N."/>
            <person name="Saunders E."/>
            <person name="Brettin T."/>
            <person name="Detter J.C."/>
            <person name="Han C."/>
            <person name="Larimer F."/>
            <person name="Land M."/>
            <person name="Hauser L."/>
            <person name="Markowitz V."/>
            <person name="Cheng J.-F."/>
            <person name="Hugenholtz P."/>
            <person name="Woyke T."/>
            <person name="Wu D."/>
            <person name="Pukall R."/>
            <person name="Klenk H.-P."/>
            <person name="Eisen J.A."/>
        </authorList>
    </citation>
    <scope>NUCLEOTIDE SEQUENCE [LARGE SCALE GENOMIC DNA]</scope>
    <source>
        <strain evidence="4">DSM 17836 / JCM 10339 / NBRC 14399</strain>
    </source>
</reference>
<evidence type="ECO:0000313" key="4">
    <source>
        <dbReference type="Proteomes" id="UP000007967"/>
    </source>
</evidence>
<accession>D2Q3W3</accession>